<dbReference type="InterPro" id="IPR035965">
    <property type="entry name" value="PAS-like_dom_sf"/>
</dbReference>
<keyword evidence="6 11" id="KW-0812">Transmembrane</keyword>
<evidence type="ECO:0000313" key="16">
    <source>
        <dbReference type="Proteomes" id="UP000028878"/>
    </source>
</evidence>
<evidence type="ECO:0000256" key="4">
    <source>
        <dbReference type="ARBA" id="ARBA00022500"/>
    </source>
</evidence>
<proteinExistence type="inferred from homology"/>
<dbReference type="InterPro" id="IPR004089">
    <property type="entry name" value="MCPsignal_dom"/>
</dbReference>
<dbReference type="FunFam" id="3.30.450.20:FF:000046">
    <property type="entry name" value="Aerotaxis sensor receptor"/>
    <property type="match status" value="1"/>
</dbReference>
<feature type="domain" description="PAS" evidence="13">
    <location>
        <begin position="25"/>
        <end position="76"/>
    </location>
</feature>
<evidence type="ECO:0000259" key="14">
    <source>
        <dbReference type="PROSITE" id="PS50885"/>
    </source>
</evidence>
<evidence type="ECO:0000256" key="2">
    <source>
        <dbReference type="ARBA" id="ARBA00022475"/>
    </source>
</evidence>
<evidence type="ECO:0000256" key="10">
    <source>
        <dbReference type="PROSITE-ProRule" id="PRU00284"/>
    </source>
</evidence>
<feature type="domain" description="HAMP" evidence="14">
    <location>
        <begin position="213"/>
        <end position="265"/>
    </location>
</feature>
<reference evidence="16" key="1">
    <citation type="submission" date="2014-11" db="EMBL/GenBank/DDBJ databases">
        <title>Draft genome sequence of Hydrogenophaga intermedia S1.</title>
        <authorList>
            <person name="Gan H.M."/>
            <person name="Chew T.H."/>
            <person name="Stolz A."/>
        </authorList>
    </citation>
    <scope>NUCLEOTIDE SEQUENCE [LARGE SCALE GENOMIC DNA]</scope>
    <source>
        <strain evidence="16">S1</strain>
    </source>
</reference>
<dbReference type="RefSeq" id="WP_035622957.1">
    <property type="nucleotide sequence ID" value="NZ_CCAE010000034.1"/>
</dbReference>
<accession>A0A1L1PI42</accession>
<dbReference type="SMART" id="SM00283">
    <property type="entry name" value="MA"/>
    <property type="match status" value="1"/>
</dbReference>
<dbReference type="SUPFAM" id="SSF55785">
    <property type="entry name" value="PYP-like sensor domain (PAS domain)"/>
    <property type="match status" value="1"/>
</dbReference>
<dbReference type="SMART" id="SM00086">
    <property type="entry name" value="PAC"/>
    <property type="match status" value="1"/>
</dbReference>
<dbReference type="PROSITE" id="PS50111">
    <property type="entry name" value="CHEMOTAXIS_TRANSDUC_2"/>
    <property type="match status" value="1"/>
</dbReference>
<dbReference type="GO" id="GO:0005886">
    <property type="term" value="C:plasma membrane"/>
    <property type="evidence" value="ECO:0007669"/>
    <property type="project" value="UniProtKB-SubCell"/>
</dbReference>
<keyword evidence="7 11" id="KW-1133">Transmembrane helix</keyword>
<dbReference type="NCBIfam" id="TIGR00229">
    <property type="entry name" value="sensory_box"/>
    <property type="match status" value="1"/>
</dbReference>
<dbReference type="GO" id="GO:0004888">
    <property type="term" value="F:transmembrane signaling receptor activity"/>
    <property type="evidence" value="ECO:0007669"/>
    <property type="project" value="InterPro"/>
</dbReference>
<dbReference type="Gene3D" id="1.10.287.950">
    <property type="entry name" value="Methyl-accepting chemotaxis protein"/>
    <property type="match status" value="1"/>
</dbReference>
<dbReference type="InterPro" id="IPR001610">
    <property type="entry name" value="PAC"/>
</dbReference>
<dbReference type="GO" id="GO:0052131">
    <property type="term" value="P:positive aerotaxis"/>
    <property type="evidence" value="ECO:0007669"/>
    <property type="project" value="UniProtKB-ARBA"/>
</dbReference>
<evidence type="ECO:0000256" key="8">
    <source>
        <dbReference type="ARBA" id="ARBA00023136"/>
    </source>
</evidence>
<dbReference type="FunFam" id="1.10.287.950:FF:000001">
    <property type="entry name" value="Methyl-accepting chemotaxis sensory transducer"/>
    <property type="match status" value="1"/>
</dbReference>
<keyword evidence="5" id="KW-0997">Cell inner membrane</keyword>
<dbReference type="GO" id="GO:0007165">
    <property type="term" value="P:signal transduction"/>
    <property type="evidence" value="ECO:0007669"/>
    <property type="project" value="UniProtKB-KW"/>
</dbReference>
<evidence type="ECO:0000256" key="7">
    <source>
        <dbReference type="ARBA" id="ARBA00022989"/>
    </source>
</evidence>
<keyword evidence="3" id="KW-0488">Methylation</keyword>
<name>A0A1L1PI42_HYDIT</name>
<dbReference type="Pfam" id="PF08447">
    <property type="entry name" value="PAS_3"/>
    <property type="match status" value="1"/>
</dbReference>
<feature type="transmembrane region" description="Helical" evidence="11">
    <location>
        <begin position="172"/>
        <end position="189"/>
    </location>
</feature>
<evidence type="ECO:0000256" key="6">
    <source>
        <dbReference type="ARBA" id="ARBA00022692"/>
    </source>
</evidence>
<feature type="domain" description="Methyl-accepting transducer" evidence="12">
    <location>
        <begin position="270"/>
        <end position="499"/>
    </location>
</feature>
<evidence type="ECO:0000256" key="11">
    <source>
        <dbReference type="SAM" id="Phobius"/>
    </source>
</evidence>
<keyword evidence="10" id="KW-0807">Transducer</keyword>
<dbReference type="PANTHER" id="PTHR43531:SF7">
    <property type="entry name" value="AEROTAXIS RECEPTOR"/>
    <property type="match status" value="1"/>
</dbReference>
<evidence type="ECO:0000256" key="9">
    <source>
        <dbReference type="ARBA" id="ARBA00029447"/>
    </source>
</evidence>
<dbReference type="InterPro" id="IPR004090">
    <property type="entry name" value="Chemotax_Me-accpt_rcpt"/>
</dbReference>
<dbReference type="Gene3D" id="3.30.450.20">
    <property type="entry name" value="PAS domain"/>
    <property type="match status" value="1"/>
</dbReference>
<sequence>MRNNGAVTQREYPMQDGQTLVSTTDLKSRIVYCNPSFVEVSGYEREELIGQPHNMIRHPDMPQEAFRDMWATIQGGHPWSGLVKNRRKNGDHYWVLANVTPVIDGGRTTGYMSVRTKPTSEQVHAAEALYARMREEAAAGRALHVLSAGELQRRSPLARLGRAARWAFGQRTLLSLLAMGAAGALLGSYMPSHTLAIGMTSVAALLAGAWLQRLGDQPLGRILQSANRLAAGDLATRRTDSAGGLIGRIHRGLSQLNVNLQAVVSDVRTQVEGMHDATREISAGSADLSSRTEAQASNLQQTAASLEQMTATIKANADAAGRAAELAREARGQAERGGEAIEAVARRMADIQSASERITEIVGVIDGISFQTNLLALNAAVEAARAGEHGRGFAVVAGEVRTLAARARESAKEIKSLIQASQLQVQAGAQLVGETRVTVQESAGSIGRVSALVAEISAASNEQSQGVSQVNAAVAQLDSLTQQNAAMVEQLSASAASLAAQAGTVTETVRVFKL</sequence>
<keyword evidence="2" id="KW-1003">Cell membrane</keyword>
<keyword evidence="4" id="KW-0145">Chemotaxis</keyword>
<comment type="similarity">
    <text evidence="9">Belongs to the methyl-accepting chemotaxis (MCP) protein family.</text>
</comment>
<dbReference type="InterPro" id="IPR013655">
    <property type="entry name" value="PAS_fold_3"/>
</dbReference>
<dbReference type="SMART" id="SM00091">
    <property type="entry name" value="PAS"/>
    <property type="match status" value="1"/>
</dbReference>
<evidence type="ECO:0000259" key="13">
    <source>
        <dbReference type="PROSITE" id="PS50112"/>
    </source>
</evidence>
<evidence type="ECO:0000259" key="12">
    <source>
        <dbReference type="PROSITE" id="PS50111"/>
    </source>
</evidence>
<dbReference type="InterPro" id="IPR051310">
    <property type="entry name" value="MCP_chemotaxis"/>
</dbReference>
<dbReference type="PANTHER" id="PTHR43531">
    <property type="entry name" value="PROTEIN ICFG"/>
    <property type="match status" value="1"/>
</dbReference>
<evidence type="ECO:0000256" key="5">
    <source>
        <dbReference type="ARBA" id="ARBA00022519"/>
    </source>
</evidence>
<dbReference type="InterPro" id="IPR003660">
    <property type="entry name" value="HAMP_dom"/>
</dbReference>
<dbReference type="PROSITE" id="PS50112">
    <property type="entry name" value="PAS"/>
    <property type="match status" value="1"/>
</dbReference>
<evidence type="ECO:0000256" key="3">
    <source>
        <dbReference type="ARBA" id="ARBA00022481"/>
    </source>
</evidence>
<dbReference type="PRINTS" id="PR00260">
    <property type="entry name" value="CHEMTRNSDUCR"/>
</dbReference>
<protein>
    <submittedName>
        <fullName evidence="15">Methyl-accepting chemotaxis sensory transducer with Pas/Pac sensor</fullName>
    </submittedName>
</protein>
<dbReference type="Pfam" id="PF00015">
    <property type="entry name" value="MCPsignal"/>
    <property type="match status" value="1"/>
</dbReference>
<dbReference type="Proteomes" id="UP000028878">
    <property type="component" value="Unassembled WGS sequence"/>
</dbReference>
<keyword evidence="8 11" id="KW-0472">Membrane</keyword>
<dbReference type="InterPro" id="IPR000014">
    <property type="entry name" value="PAS"/>
</dbReference>
<comment type="subcellular location">
    <subcellularLocation>
        <location evidence="1">Cell inner membrane</location>
        <topology evidence="1">Multi-pass membrane protein</topology>
    </subcellularLocation>
</comment>
<dbReference type="AlphaFoldDB" id="A0A1L1PI42"/>
<dbReference type="SUPFAM" id="SSF58104">
    <property type="entry name" value="Methyl-accepting chemotaxis protein (MCP) signaling domain"/>
    <property type="match status" value="1"/>
</dbReference>
<evidence type="ECO:0000256" key="1">
    <source>
        <dbReference type="ARBA" id="ARBA00004429"/>
    </source>
</evidence>
<dbReference type="PROSITE" id="PS50885">
    <property type="entry name" value="HAMP"/>
    <property type="match status" value="1"/>
</dbReference>
<organism evidence="15 16">
    <name type="scientific">Hydrogenophaga intermedia</name>
    <dbReference type="NCBI Taxonomy" id="65786"/>
    <lineage>
        <taxon>Bacteria</taxon>
        <taxon>Pseudomonadati</taxon>
        <taxon>Pseudomonadota</taxon>
        <taxon>Betaproteobacteria</taxon>
        <taxon>Burkholderiales</taxon>
        <taxon>Comamonadaceae</taxon>
        <taxon>Hydrogenophaga</taxon>
    </lineage>
</organism>
<dbReference type="EMBL" id="CCAE010000034">
    <property type="protein sequence ID" value="CDN89070.1"/>
    <property type="molecule type" value="Genomic_DNA"/>
</dbReference>
<evidence type="ECO:0000313" key="15">
    <source>
        <dbReference type="EMBL" id="CDN89070.1"/>
    </source>
</evidence>
<keyword evidence="16" id="KW-1185">Reference proteome</keyword>
<dbReference type="CDD" id="cd11386">
    <property type="entry name" value="MCP_signal"/>
    <property type="match status" value="1"/>
</dbReference>
<dbReference type="CDD" id="cd00130">
    <property type="entry name" value="PAS"/>
    <property type="match status" value="1"/>
</dbReference>
<gene>
    <name evidence="15" type="ORF">BN948_03507</name>
</gene>